<dbReference type="GO" id="GO:0006289">
    <property type="term" value="P:nucleotide-excision repair"/>
    <property type="evidence" value="ECO:0007669"/>
    <property type="project" value="InterPro"/>
</dbReference>
<evidence type="ECO:0000256" key="1">
    <source>
        <dbReference type="ARBA" id="ARBA00022490"/>
    </source>
</evidence>
<organism evidence="8 9">
    <name type="scientific">Candidatus Portnoybacteria bacterium RBG_19FT_COMBO_36_7</name>
    <dbReference type="NCBI Taxonomy" id="1801992"/>
    <lineage>
        <taxon>Bacteria</taxon>
        <taxon>Candidatus Portnoyibacteriota</taxon>
    </lineage>
</organism>
<evidence type="ECO:0008006" key="10">
    <source>
        <dbReference type="Google" id="ProtNLM"/>
    </source>
</evidence>
<dbReference type="PROSITE" id="PS50165">
    <property type="entry name" value="UVRC"/>
    <property type="match status" value="1"/>
</dbReference>
<keyword evidence="2" id="KW-0227">DNA damage</keyword>
<evidence type="ECO:0000256" key="5">
    <source>
        <dbReference type="ARBA" id="ARBA00023204"/>
    </source>
</evidence>
<dbReference type="InterPro" id="IPR047296">
    <property type="entry name" value="GIY-YIG_UvrC_Cho"/>
</dbReference>
<evidence type="ECO:0000256" key="4">
    <source>
        <dbReference type="ARBA" id="ARBA00022881"/>
    </source>
</evidence>
<dbReference type="InterPro" id="IPR000305">
    <property type="entry name" value="GIY-YIG_endonuc"/>
</dbReference>
<dbReference type="CDD" id="cd10434">
    <property type="entry name" value="GIY-YIG_UvrC_Cho"/>
    <property type="match status" value="1"/>
</dbReference>
<protein>
    <recommendedName>
        <fullName evidence="10">Excinuclease ABC subunit C</fullName>
    </recommendedName>
</protein>
<dbReference type="PROSITE" id="PS50164">
    <property type="entry name" value="GIY_YIG"/>
    <property type="match status" value="1"/>
</dbReference>
<dbReference type="PANTHER" id="PTHR30562:SF1">
    <property type="entry name" value="UVRABC SYSTEM PROTEIN C"/>
    <property type="match status" value="1"/>
</dbReference>
<keyword evidence="5" id="KW-0234">DNA repair</keyword>
<dbReference type="STRING" id="1801992.A2Y98_02035"/>
<dbReference type="Proteomes" id="UP000179099">
    <property type="component" value="Unassembled WGS sequence"/>
</dbReference>
<dbReference type="Pfam" id="PF08459">
    <property type="entry name" value="UvrC_RNaseH_dom"/>
    <property type="match status" value="1"/>
</dbReference>
<dbReference type="EMBL" id="MHMW01000011">
    <property type="protein sequence ID" value="OGZ34402.1"/>
    <property type="molecule type" value="Genomic_DNA"/>
</dbReference>
<dbReference type="Pfam" id="PF01541">
    <property type="entry name" value="GIY-YIG"/>
    <property type="match status" value="1"/>
</dbReference>
<evidence type="ECO:0000256" key="3">
    <source>
        <dbReference type="ARBA" id="ARBA00022769"/>
    </source>
</evidence>
<evidence type="ECO:0000259" key="7">
    <source>
        <dbReference type="PROSITE" id="PS50165"/>
    </source>
</evidence>
<keyword evidence="4" id="KW-0267">Excision nuclease</keyword>
<dbReference type="InterPro" id="IPR038476">
    <property type="entry name" value="UvrC_RNase_H_dom_sf"/>
</dbReference>
<dbReference type="SMART" id="SM00465">
    <property type="entry name" value="GIYc"/>
    <property type="match status" value="1"/>
</dbReference>
<evidence type="ECO:0000259" key="6">
    <source>
        <dbReference type="PROSITE" id="PS50164"/>
    </source>
</evidence>
<keyword evidence="3" id="KW-0228">DNA excision</keyword>
<dbReference type="PANTHER" id="PTHR30562">
    <property type="entry name" value="UVRC/OXIDOREDUCTASE"/>
    <property type="match status" value="1"/>
</dbReference>
<keyword evidence="1" id="KW-0963">Cytoplasm</keyword>
<dbReference type="Gene3D" id="3.30.420.340">
    <property type="entry name" value="UvrC, RNAse H endonuclease domain"/>
    <property type="match status" value="1"/>
</dbReference>
<name>A0A1G2F9G6_9BACT</name>
<accession>A0A1G2F9G6</accession>
<proteinExistence type="predicted"/>
<dbReference type="SUPFAM" id="SSF82771">
    <property type="entry name" value="GIY-YIG endonuclease"/>
    <property type="match status" value="1"/>
</dbReference>
<dbReference type="GO" id="GO:0009381">
    <property type="term" value="F:excinuclease ABC activity"/>
    <property type="evidence" value="ECO:0007669"/>
    <property type="project" value="InterPro"/>
</dbReference>
<dbReference type="FunFam" id="3.40.1440.10:FF:000001">
    <property type="entry name" value="UvrABC system protein C"/>
    <property type="match status" value="1"/>
</dbReference>
<dbReference type="InterPro" id="IPR001162">
    <property type="entry name" value="UvrC_RNase_H_dom"/>
</dbReference>
<dbReference type="Gene3D" id="3.40.1440.10">
    <property type="entry name" value="GIY-YIG endonuclease"/>
    <property type="match status" value="1"/>
</dbReference>
<dbReference type="GO" id="GO:0009380">
    <property type="term" value="C:excinuclease repair complex"/>
    <property type="evidence" value="ECO:0007669"/>
    <property type="project" value="TreeGrafter"/>
</dbReference>
<feature type="domain" description="UvrC family homology region profile" evidence="7">
    <location>
        <begin position="211"/>
        <end position="304"/>
    </location>
</feature>
<dbReference type="InterPro" id="IPR035901">
    <property type="entry name" value="GIY-YIG_endonuc_sf"/>
</dbReference>
<feature type="domain" description="GIY-YIG" evidence="6">
    <location>
        <begin position="10"/>
        <end position="87"/>
    </location>
</feature>
<dbReference type="AlphaFoldDB" id="A0A1G2F9G6"/>
<sequence length="383" mass="45035">MSKKLKGFPKKPGVYLFKDSNGGILYIGKAIDIKKRIQSHFSKKSAFYGVPFTDKVADIDWINTKNQTQALLLEDRLIKKYRPRYNIQWKDDKSYFYVTFTAEEWPRVLITHKNKIGKKFPISNFQFPIVGPFVNGRELRKILRVLRKIFPYRTCKNSYEKPCLQWHLGLCPAHNNNSKIKNQKSKLPALPKLQRGEQFKIQNYSNSIIGLSHFLRLYADEPIRIEAYDISNIQGVYAAGSMIVFYNSKPLKKDYRKFRIKTVQGANDTAMLKEVIRRRLAHREWPYPDLILIDGGKAQLSAARFQVSSYKLQVPIVALAKREEEIYTEYSEKPLKIASLPESLRLTFQHIRDEAHRFAIFYYRYLHGQVVKIRQVRHRRTKL</sequence>
<reference evidence="8 9" key="1">
    <citation type="journal article" date="2016" name="Nat. Commun.">
        <title>Thousands of microbial genomes shed light on interconnected biogeochemical processes in an aquifer system.</title>
        <authorList>
            <person name="Anantharaman K."/>
            <person name="Brown C.T."/>
            <person name="Hug L.A."/>
            <person name="Sharon I."/>
            <person name="Castelle C.J."/>
            <person name="Probst A.J."/>
            <person name="Thomas B.C."/>
            <person name="Singh A."/>
            <person name="Wilkins M.J."/>
            <person name="Karaoz U."/>
            <person name="Brodie E.L."/>
            <person name="Williams K.H."/>
            <person name="Hubbard S.S."/>
            <person name="Banfield J.F."/>
        </authorList>
    </citation>
    <scope>NUCLEOTIDE SEQUENCE [LARGE SCALE GENOMIC DNA]</scope>
</reference>
<dbReference type="InterPro" id="IPR050066">
    <property type="entry name" value="UvrABC_protein_C"/>
</dbReference>
<evidence type="ECO:0000256" key="2">
    <source>
        <dbReference type="ARBA" id="ARBA00022763"/>
    </source>
</evidence>
<evidence type="ECO:0000313" key="8">
    <source>
        <dbReference type="EMBL" id="OGZ34402.1"/>
    </source>
</evidence>
<comment type="caution">
    <text evidence="8">The sequence shown here is derived from an EMBL/GenBank/DDBJ whole genome shotgun (WGS) entry which is preliminary data.</text>
</comment>
<evidence type="ECO:0000313" key="9">
    <source>
        <dbReference type="Proteomes" id="UP000179099"/>
    </source>
</evidence>
<gene>
    <name evidence="8" type="ORF">A2Y98_02035</name>
</gene>